<protein>
    <submittedName>
        <fullName evidence="1">MFS transporter</fullName>
    </submittedName>
</protein>
<sequence>MIDSVGAQPPLWTRNFTLYFTARIASMLGDAMLPVALSVAMLTLGYGVSAVGFALGAWMAAFAVFVVFGGVLADRFHPRPVMIAADVVRFLLIASLAWYVAVGLPPLWFIVTATALGGLATAMFQPGVNGMVPQVAADAQKANAVLRVGQGISTMAGPAGAGLLVAAAAPAWAFAATAATFAASGLSLLALRLPPFTADRTTSTWENLRTGWHEFRSRSWLWAVILIWWVLGVFVWGPLTPLGAASVTGAHGTAAFGYAEAAFGAGCAVGGLLAIRIRPARPLLGGAVAMFLFPLMPLTAALVPALPLLLLGYAVSGIGWAFWGVQWATTVQTQIPEDRLNRVSAYEIAGSILAVPLGQMIAGPASSLVGVHELLLAAAVISAGCAAALIAVTPIRRLRRAPSRRLVPIAPVPEPGMTLRPAGPGSGHGDPHDRT</sequence>
<organism evidence="1 2">
    <name type="scientific">Streptomyces achmelvichensis</name>
    <dbReference type="NCBI Taxonomy" id="3134111"/>
    <lineage>
        <taxon>Bacteria</taxon>
        <taxon>Bacillati</taxon>
        <taxon>Actinomycetota</taxon>
        <taxon>Actinomycetes</taxon>
        <taxon>Kitasatosporales</taxon>
        <taxon>Streptomycetaceae</taxon>
        <taxon>Streptomyces</taxon>
    </lineage>
</organism>
<gene>
    <name evidence="1" type="ORF">WKI67_40355</name>
</gene>
<proteinExistence type="predicted"/>
<reference evidence="1" key="1">
    <citation type="submission" date="2024-03" db="EMBL/GenBank/DDBJ databases">
        <title>Novel Streptomyces species of biotechnological and ecological value are a feature of Machair soil.</title>
        <authorList>
            <person name="Prole J.R."/>
            <person name="Goodfellow M."/>
            <person name="Allenby N."/>
            <person name="Ward A.C."/>
        </authorList>
    </citation>
    <scope>NUCLEOTIDE SEQUENCE</scope>
    <source>
        <strain evidence="1">MS2.AVA.5</strain>
    </source>
</reference>
<evidence type="ECO:0000313" key="1">
    <source>
        <dbReference type="EMBL" id="MEJ8639610.1"/>
    </source>
</evidence>
<comment type="caution">
    <text evidence="1">The sequence shown here is derived from an EMBL/GenBank/DDBJ whole genome shotgun (WGS) entry which is preliminary data.</text>
</comment>
<evidence type="ECO:0000313" key="2">
    <source>
        <dbReference type="Proteomes" id="UP001377168"/>
    </source>
</evidence>
<dbReference type="Proteomes" id="UP001377168">
    <property type="component" value="Unassembled WGS sequence"/>
</dbReference>
<name>A0ACC6Q7R1_9ACTN</name>
<keyword evidence="2" id="KW-1185">Reference proteome</keyword>
<accession>A0ACC6Q7R1</accession>
<dbReference type="EMBL" id="JBBKAJ010000022">
    <property type="protein sequence ID" value="MEJ8639610.1"/>
    <property type="molecule type" value="Genomic_DNA"/>
</dbReference>